<reference evidence="1 2" key="1">
    <citation type="submission" date="2020-02" db="EMBL/GenBank/DDBJ databases">
        <authorList>
            <person name="Li X.-J."/>
            <person name="Feng X.-M."/>
        </authorList>
    </citation>
    <scope>NUCLEOTIDE SEQUENCE [LARGE SCALE GENOMIC DNA]</scope>
    <source>
        <strain evidence="1 2">CGMCC 4.7225</strain>
    </source>
</reference>
<dbReference type="Pfam" id="PF04978">
    <property type="entry name" value="MST"/>
    <property type="match status" value="1"/>
</dbReference>
<evidence type="ECO:0000313" key="2">
    <source>
        <dbReference type="Proteomes" id="UP000469185"/>
    </source>
</evidence>
<dbReference type="InterPro" id="IPR034660">
    <property type="entry name" value="DinB/YfiT-like"/>
</dbReference>
<evidence type="ECO:0000313" key="1">
    <source>
        <dbReference type="EMBL" id="NED98052.1"/>
    </source>
</evidence>
<comment type="caution">
    <text evidence="1">The sequence shown here is derived from an EMBL/GenBank/DDBJ whole genome shotgun (WGS) entry which is preliminary data.</text>
</comment>
<dbReference type="RefSeq" id="WP_163820848.1">
    <property type="nucleotide sequence ID" value="NZ_JAAGOB010000016.1"/>
</dbReference>
<dbReference type="InterPro" id="IPR007061">
    <property type="entry name" value="MST-like"/>
</dbReference>
<name>A0A6N9YSU6_9ACTN</name>
<gene>
    <name evidence="1" type="ORF">G1H11_22395</name>
</gene>
<proteinExistence type="predicted"/>
<dbReference type="AlphaFoldDB" id="A0A6N9YSU6"/>
<keyword evidence="2" id="KW-1185">Reference proteome</keyword>
<dbReference type="Proteomes" id="UP000469185">
    <property type="component" value="Unassembled WGS sequence"/>
</dbReference>
<organism evidence="1 2">
    <name type="scientific">Phytoactinopolyspora alkaliphila</name>
    <dbReference type="NCBI Taxonomy" id="1783498"/>
    <lineage>
        <taxon>Bacteria</taxon>
        <taxon>Bacillati</taxon>
        <taxon>Actinomycetota</taxon>
        <taxon>Actinomycetes</taxon>
        <taxon>Jiangellales</taxon>
        <taxon>Jiangellaceae</taxon>
        <taxon>Phytoactinopolyspora</taxon>
    </lineage>
</organism>
<protein>
    <submittedName>
        <fullName evidence="1">DinB family protein</fullName>
    </submittedName>
</protein>
<dbReference type="Gene3D" id="1.20.120.450">
    <property type="entry name" value="dinb family like domain"/>
    <property type="match status" value="1"/>
</dbReference>
<dbReference type="SUPFAM" id="SSF109854">
    <property type="entry name" value="DinB/YfiT-like putative metalloenzymes"/>
    <property type="match status" value="1"/>
</dbReference>
<accession>A0A6N9YSU6</accession>
<dbReference type="EMBL" id="JAAGOB010000016">
    <property type="protein sequence ID" value="NED98052.1"/>
    <property type="molecule type" value="Genomic_DNA"/>
</dbReference>
<sequence length="208" mass="23128">MLSPKDALKRYLQAHRDALLWKLDGLGEREVRWPLTDTGTNLLGLVKHVGSMEFGYFGEVFGRPADEPLPWLEPEAEDNADMWATADQSREWVVGFYRRAWAHSDSTIEALDLDAAGRVPWWGPENGDVTLHQIMVHVIAETARHAGHADILRELTDGGAGMRAGSTNLPNHESDWWTHYVARLRRTADEAAERFDAAGPSMSEGGAG</sequence>